<feature type="compositionally biased region" description="Low complexity" evidence="1">
    <location>
        <begin position="20"/>
        <end position="31"/>
    </location>
</feature>
<dbReference type="RefSeq" id="WP_037045652.1">
    <property type="nucleotide sequence ID" value="NZ_BAAAUZ010000077.1"/>
</dbReference>
<evidence type="ECO:0000313" key="2">
    <source>
        <dbReference type="EMBL" id="GLL12372.1"/>
    </source>
</evidence>
<dbReference type="Proteomes" id="UP001143463">
    <property type="component" value="Unassembled WGS sequence"/>
</dbReference>
<organism evidence="2 3">
    <name type="scientific">Pseudonocardia halophobica</name>
    <dbReference type="NCBI Taxonomy" id="29401"/>
    <lineage>
        <taxon>Bacteria</taxon>
        <taxon>Bacillati</taxon>
        <taxon>Actinomycetota</taxon>
        <taxon>Actinomycetes</taxon>
        <taxon>Pseudonocardiales</taxon>
        <taxon>Pseudonocardiaceae</taxon>
        <taxon>Pseudonocardia</taxon>
    </lineage>
</organism>
<dbReference type="EMBL" id="BSFQ01000013">
    <property type="protein sequence ID" value="GLL12372.1"/>
    <property type="molecule type" value="Genomic_DNA"/>
</dbReference>
<gene>
    <name evidence="2" type="ORF">GCM10017577_35130</name>
</gene>
<proteinExistence type="predicted"/>
<evidence type="ECO:0000256" key="1">
    <source>
        <dbReference type="SAM" id="MobiDB-lite"/>
    </source>
</evidence>
<evidence type="ECO:0000313" key="3">
    <source>
        <dbReference type="Proteomes" id="UP001143463"/>
    </source>
</evidence>
<reference evidence="2" key="2">
    <citation type="submission" date="2023-01" db="EMBL/GenBank/DDBJ databases">
        <authorList>
            <person name="Sun Q."/>
            <person name="Evtushenko L."/>
        </authorList>
    </citation>
    <scope>NUCLEOTIDE SEQUENCE</scope>
    <source>
        <strain evidence="2">VKM Ac-1069</strain>
    </source>
</reference>
<reference evidence="2" key="1">
    <citation type="journal article" date="2014" name="Int. J. Syst. Evol. Microbiol.">
        <title>Complete genome sequence of Corynebacterium casei LMG S-19264T (=DSM 44701T), isolated from a smear-ripened cheese.</title>
        <authorList>
            <consortium name="US DOE Joint Genome Institute (JGI-PGF)"/>
            <person name="Walter F."/>
            <person name="Albersmeier A."/>
            <person name="Kalinowski J."/>
            <person name="Ruckert C."/>
        </authorList>
    </citation>
    <scope>NUCLEOTIDE SEQUENCE</scope>
    <source>
        <strain evidence="2">VKM Ac-1069</strain>
    </source>
</reference>
<protein>
    <submittedName>
        <fullName evidence="2">Uncharacterized protein</fullName>
    </submittedName>
</protein>
<dbReference type="AlphaFoldDB" id="A0A9W6NXD5"/>
<name>A0A9W6NXD5_9PSEU</name>
<feature type="region of interest" description="Disordered" evidence="1">
    <location>
        <begin position="1"/>
        <end position="49"/>
    </location>
</feature>
<sequence>MPTSTQSHPRNTNAHTDPQAESATTSEARASGPQQERPTGPEPGPSVDRTAAELGERWREMAVQTGTAMQEAARHNQDAATRAAHALLELTLQLNPLALLGGAARSVGTIDAGPPSGARTVVDEGFRMAEAALATQRGYVDQLITAQRRISAQMVTAGESLAARAG</sequence>
<comment type="caution">
    <text evidence="2">The sequence shown here is derived from an EMBL/GenBank/DDBJ whole genome shotgun (WGS) entry which is preliminary data.</text>
</comment>
<accession>A0A9W6NXD5</accession>
<feature type="compositionally biased region" description="Polar residues" evidence="1">
    <location>
        <begin position="1"/>
        <end position="16"/>
    </location>
</feature>
<keyword evidence="3" id="KW-1185">Reference proteome</keyword>